<proteinExistence type="predicted"/>
<sequence>MALFFGVKGIVMFLEVKIIKEQNEVFVMMEHRGRRERKISVFCTRMMEQKENGIWEKENAEVQFLGGAVLFAARSIVKPRQQFAQQVMKDARGSSRPSMADNSNRRQMVHKETKTLRV</sequence>
<organism evidence="2 3">
    <name type="scientific">Salix dunnii</name>
    <dbReference type="NCBI Taxonomy" id="1413687"/>
    <lineage>
        <taxon>Eukaryota</taxon>
        <taxon>Viridiplantae</taxon>
        <taxon>Streptophyta</taxon>
        <taxon>Embryophyta</taxon>
        <taxon>Tracheophyta</taxon>
        <taxon>Spermatophyta</taxon>
        <taxon>Magnoliopsida</taxon>
        <taxon>eudicotyledons</taxon>
        <taxon>Gunneridae</taxon>
        <taxon>Pentapetalae</taxon>
        <taxon>rosids</taxon>
        <taxon>fabids</taxon>
        <taxon>Malpighiales</taxon>
        <taxon>Salicaceae</taxon>
        <taxon>Saliceae</taxon>
        <taxon>Salix</taxon>
    </lineage>
</organism>
<accession>A0A835N5S0</accession>
<dbReference type="EMBL" id="JADGMS010000002">
    <property type="protein sequence ID" value="KAF9686713.1"/>
    <property type="molecule type" value="Genomic_DNA"/>
</dbReference>
<evidence type="ECO:0000256" key="1">
    <source>
        <dbReference type="SAM" id="MobiDB-lite"/>
    </source>
</evidence>
<feature type="region of interest" description="Disordered" evidence="1">
    <location>
        <begin position="89"/>
        <end position="118"/>
    </location>
</feature>
<name>A0A835N5S0_9ROSI</name>
<evidence type="ECO:0000313" key="3">
    <source>
        <dbReference type="Proteomes" id="UP000657918"/>
    </source>
</evidence>
<evidence type="ECO:0000313" key="2">
    <source>
        <dbReference type="EMBL" id="KAF9686713.1"/>
    </source>
</evidence>
<keyword evidence="3" id="KW-1185">Reference proteome</keyword>
<reference evidence="2 3" key="1">
    <citation type="submission" date="2020-10" db="EMBL/GenBank/DDBJ databases">
        <title>Plant Genome Project.</title>
        <authorList>
            <person name="Zhang R.-G."/>
        </authorList>
    </citation>
    <scope>NUCLEOTIDE SEQUENCE [LARGE SCALE GENOMIC DNA]</scope>
    <source>
        <strain evidence="2">FAFU-HL-1</strain>
        <tissue evidence="2">Leaf</tissue>
    </source>
</reference>
<dbReference type="AlphaFoldDB" id="A0A835N5S0"/>
<protein>
    <submittedName>
        <fullName evidence="2">Uncharacterized protein</fullName>
    </submittedName>
</protein>
<dbReference type="OrthoDB" id="10434756at2759"/>
<comment type="caution">
    <text evidence="2">The sequence shown here is derived from an EMBL/GenBank/DDBJ whole genome shotgun (WGS) entry which is preliminary data.</text>
</comment>
<feature type="compositionally biased region" description="Polar residues" evidence="1">
    <location>
        <begin position="95"/>
        <end position="106"/>
    </location>
</feature>
<dbReference type="Proteomes" id="UP000657918">
    <property type="component" value="Unassembled WGS sequence"/>
</dbReference>
<gene>
    <name evidence="2" type="ORF">SADUNF_Sadunf02G0018000</name>
</gene>
<feature type="compositionally biased region" description="Basic and acidic residues" evidence="1">
    <location>
        <begin position="109"/>
        <end position="118"/>
    </location>
</feature>